<feature type="domain" description="NodB homology" evidence="3">
    <location>
        <begin position="14"/>
        <end position="223"/>
    </location>
</feature>
<protein>
    <submittedName>
        <fullName evidence="4">Polysaccharide deacetylase family protein</fullName>
    </submittedName>
</protein>
<dbReference type="PANTHER" id="PTHR10587:SF133">
    <property type="entry name" value="CHITIN DEACETYLASE 1-RELATED"/>
    <property type="match status" value="1"/>
</dbReference>
<proteinExistence type="predicted"/>
<dbReference type="InterPro" id="IPR011330">
    <property type="entry name" value="Glyco_hydro/deAcase_b/a-brl"/>
</dbReference>
<dbReference type="EMBL" id="JACSRA010000006">
    <property type="protein sequence ID" value="MBD7910765.1"/>
    <property type="molecule type" value="Genomic_DNA"/>
</dbReference>
<reference evidence="4 5" key="1">
    <citation type="submission" date="2020-08" db="EMBL/GenBank/DDBJ databases">
        <title>A Genomic Blueprint of the Chicken Gut Microbiome.</title>
        <authorList>
            <person name="Gilroy R."/>
            <person name="Ravi A."/>
            <person name="Getino M."/>
            <person name="Pursley I."/>
            <person name="Horton D.L."/>
            <person name="Alikhan N.-F."/>
            <person name="Baker D."/>
            <person name="Gharbi K."/>
            <person name="Hall N."/>
            <person name="Watson M."/>
            <person name="Adriaenssens E.M."/>
            <person name="Foster-Nyarko E."/>
            <person name="Jarju S."/>
            <person name="Secka A."/>
            <person name="Antonio M."/>
            <person name="Oren A."/>
            <person name="Chaudhuri R."/>
            <person name="La Ragione R.M."/>
            <person name="Hildebrand F."/>
            <person name="Pallen M.J."/>
        </authorList>
    </citation>
    <scope>NUCLEOTIDE SEQUENCE [LARGE SCALE GENOMIC DNA]</scope>
    <source>
        <strain evidence="4 5">Sa3CVN1</strain>
    </source>
</reference>
<evidence type="ECO:0000313" key="4">
    <source>
        <dbReference type="EMBL" id="MBD7910765.1"/>
    </source>
</evidence>
<name>A0ABR8PRM5_9CLOT</name>
<gene>
    <name evidence="4" type="ORF">H9661_05265</name>
</gene>
<dbReference type="CDD" id="cd10967">
    <property type="entry name" value="CE4_GLA_like_6s"/>
    <property type="match status" value="1"/>
</dbReference>
<dbReference type="Proteomes" id="UP000627781">
    <property type="component" value="Unassembled WGS sequence"/>
</dbReference>
<dbReference type="PROSITE" id="PS51677">
    <property type="entry name" value="NODB"/>
    <property type="match status" value="1"/>
</dbReference>
<keyword evidence="1" id="KW-0479">Metal-binding</keyword>
<keyword evidence="2" id="KW-0378">Hydrolase</keyword>
<evidence type="ECO:0000256" key="2">
    <source>
        <dbReference type="ARBA" id="ARBA00022801"/>
    </source>
</evidence>
<dbReference type="PANTHER" id="PTHR10587">
    <property type="entry name" value="GLYCOSYL TRANSFERASE-RELATED"/>
    <property type="match status" value="1"/>
</dbReference>
<dbReference type="RefSeq" id="WP_191767878.1">
    <property type="nucleotide sequence ID" value="NZ_JACSRA010000006.1"/>
</dbReference>
<evidence type="ECO:0000313" key="5">
    <source>
        <dbReference type="Proteomes" id="UP000627781"/>
    </source>
</evidence>
<dbReference type="Pfam" id="PF01522">
    <property type="entry name" value="Polysacc_deac_1"/>
    <property type="match status" value="1"/>
</dbReference>
<organism evidence="4 5">
    <name type="scientific">Clostridium cibarium</name>
    <dbReference type="NCBI Taxonomy" id="2762247"/>
    <lineage>
        <taxon>Bacteria</taxon>
        <taxon>Bacillati</taxon>
        <taxon>Bacillota</taxon>
        <taxon>Clostridia</taxon>
        <taxon>Eubacteriales</taxon>
        <taxon>Clostridiaceae</taxon>
        <taxon>Clostridium</taxon>
    </lineage>
</organism>
<sequence length="275" mass="31840">MDKIYKCFPQGKFKVLTMSYDDGKIPDKRLIKIFNENGIKGTFHLNSGYMEKNDPAITYSYGKRIPKEEIKDLYEGHEVSCHTLTHPTIARCPMTQVIEQVLEDRKALEAIVGYPVRGLSYPNGSYNNEIENMLHHVGIEYSRIVGNSDNFELPRNYYEWKATCHHNHNLLKLADEFIALDKKQYMYMFYVWGHSYEFERDNNWELIEKFAKKIGKREDVWYATNIEIVDYLKVCDSLLFAADGSFVYNPSAASAWISVGDVVFEIPGGTQVALK</sequence>
<comment type="caution">
    <text evidence="4">The sequence shown here is derived from an EMBL/GenBank/DDBJ whole genome shotgun (WGS) entry which is preliminary data.</text>
</comment>
<keyword evidence="5" id="KW-1185">Reference proteome</keyword>
<dbReference type="InterPro" id="IPR050248">
    <property type="entry name" value="Polysacc_deacetylase_ArnD"/>
</dbReference>
<accession>A0ABR8PRM5</accession>
<dbReference type="SUPFAM" id="SSF88713">
    <property type="entry name" value="Glycoside hydrolase/deacetylase"/>
    <property type="match status" value="1"/>
</dbReference>
<dbReference type="InterPro" id="IPR002509">
    <property type="entry name" value="NODB_dom"/>
</dbReference>
<evidence type="ECO:0000259" key="3">
    <source>
        <dbReference type="PROSITE" id="PS51677"/>
    </source>
</evidence>
<evidence type="ECO:0000256" key="1">
    <source>
        <dbReference type="ARBA" id="ARBA00022723"/>
    </source>
</evidence>
<dbReference type="Gene3D" id="3.20.20.370">
    <property type="entry name" value="Glycoside hydrolase/deacetylase"/>
    <property type="match status" value="1"/>
</dbReference>